<evidence type="ECO:0000313" key="1">
    <source>
        <dbReference type="EMBL" id="GAG62278.1"/>
    </source>
</evidence>
<protein>
    <recommendedName>
        <fullName evidence="2">Riboflavin synthase</fullName>
    </recommendedName>
</protein>
<feature type="non-terminal residue" evidence="1">
    <location>
        <position position="1"/>
    </location>
</feature>
<reference evidence="1" key="1">
    <citation type="journal article" date="2014" name="Front. Microbiol.">
        <title>High frequency of phylogenetically diverse reductive dehalogenase-homologous genes in deep subseafloor sedimentary metagenomes.</title>
        <authorList>
            <person name="Kawai M."/>
            <person name="Futagami T."/>
            <person name="Toyoda A."/>
            <person name="Takaki Y."/>
            <person name="Nishi S."/>
            <person name="Hori S."/>
            <person name="Arai W."/>
            <person name="Tsubouchi T."/>
            <person name="Morono Y."/>
            <person name="Uchiyama I."/>
            <person name="Ito T."/>
            <person name="Fujiyama A."/>
            <person name="Inagaki F."/>
            <person name="Takami H."/>
        </authorList>
    </citation>
    <scope>NUCLEOTIDE SEQUENCE</scope>
    <source>
        <strain evidence="1">Expedition CK06-06</strain>
    </source>
</reference>
<comment type="caution">
    <text evidence="1">The sequence shown here is derived from an EMBL/GenBank/DDBJ whole genome shotgun (WGS) entry which is preliminary data.</text>
</comment>
<proteinExistence type="predicted"/>
<organism evidence="1">
    <name type="scientific">marine sediment metagenome</name>
    <dbReference type="NCBI Taxonomy" id="412755"/>
    <lineage>
        <taxon>unclassified sequences</taxon>
        <taxon>metagenomes</taxon>
        <taxon>ecological metagenomes</taxon>
    </lineage>
</organism>
<gene>
    <name evidence="1" type="ORF">S01H4_20202</name>
</gene>
<evidence type="ECO:0008006" key="2">
    <source>
        <dbReference type="Google" id="ProtNLM"/>
    </source>
</evidence>
<dbReference type="AlphaFoldDB" id="X0ZPF2"/>
<accession>X0ZPF2</accession>
<sequence>TKIGDSVNVETDVIVKIIKKQLDKILPQKQNLTVEKMKELGF</sequence>
<dbReference type="EMBL" id="BART01009062">
    <property type="protein sequence ID" value="GAG62278.1"/>
    <property type="molecule type" value="Genomic_DNA"/>
</dbReference>
<name>X0ZPF2_9ZZZZ</name>